<feature type="non-terminal residue" evidence="2">
    <location>
        <position position="55"/>
    </location>
</feature>
<organism evidence="2 3">
    <name type="scientific">Saguinus oedipus</name>
    <name type="common">Cotton-top tamarin</name>
    <name type="synonym">Oedipomidas oedipus</name>
    <dbReference type="NCBI Taxonomy" id="9490"/>
    <lineage>
        <taxon>Eukaryota</taxon>
        <taxon>Metazoa</taxon>
        <taxon>Chordata</taxon>
        <taxon>Craniata</taxon>
        <taxon>Vertebrata</taxon>
        <taxon>Euteleostomi</taxon>
        <taxon>Mammalia</taxon>
        <taxon>Eutheria</taxon>
        <taxon>Euarchontoglires</taxon>
        <taxon>Primates</taxon>
        <taxon>Haplorrhini</taxon>
        <taxon>Platyrrhini</taxon>
        <taxon>Cebidae</taxon>
        <taxon>Callitrichinae</taxon>
        <taxon>Saguinus</taxon>
    </lineage>
</organism>
<reference evidence="2 3" key="1">
    <citation type="submission" date="2023-05" db="EMBL/GenBank/DDBJ databases">
        <title>B98-5 Cell Line De Novo Hybrid Assembly: An Optical Mapping Approach.</title>
        <authorList>
            <person name="Kananen K."/>
            <person name="Auerbach J.A."/>
            <person name="Kautto E."/>
            <person name="Blachly J.S."/>
        </authorList>
    </citation>
    <scope>NUCLEOTIDE SEQUENCE [LARGE SCALE GENOMIC DNA]</scope>
    <source>
        <strain evidence="2">B95-8</strain>
        <tissue evidence="2">Cell line</tissue>
    </source>
</reference>
<dbReference type="Proteomes" id="UP001266305">
    <property type="component" value="Unassembled WGS sequence"/>
</dbReference>
<evidence type="ECO:0000313" key="3">
    <source>
        <dbReference type="Proteomes" id="UP001266305"/>
    </source>
</evidence>
<dbReference type="EMBL" id="JASSZA010000009">
    <property type="protein sequence ID" value="KAK2101247.1"/>
    <property type="molecule type" value="Genomic_DNA"/>
</dbReference>
<protein>
    <submittedName>
        <fullName evidence="2">Uncharacterized protein</fullName>
    </submittedName>
</protein>
<feature type="compositionally biased region" description="Acidic residues" evidence="1">
    <location>
        <begin position="46"/>
        <end position="55"/>
    </location>
</feature>
<sequence>MSASSNLELPLGRGELYHPGTPGSLQCEAPPPRGGEQLPLKPQESREEETEAAPE</sequence>
<name>A0ABQ9UW34_SAGOE</name>
<gene>
    <name evidence="2" type="ORF">P7K49_018913</name>
</gene>
<evidence type="ECO:0000256" key="1">
    <source>
        <dbReference type="SAM" id="MobiDB-lite"/>
    </source>
</evidence>
<keyword evidence="3" id="KW-1185">Reference proteome</keyword>
<evidence type="ECO:0000313" key="2">
    <source>
        <dbReference type="EMBL" id="KAK2101247.1"/>
    </source>
</evidence>
<comment type="caution">
    <text evidence="2">The sequence shown here is derived from an EMBL/GenBank/DDBJ whole genome shotgun (WGS) entry which is preliminary data.</text>
</comment>
<accession>A0ABQ9UW34</accession>
<proteinExistence type="predicted"/>
<feature type="region of interest" description="Disordered" evidence="1">
    <location>
        <begin position="1"/>
        <end position="55"/>
    </location>
</feature>